<evidence type="ECO:0000313" key="1">
    <source>
        <dbReference type="EMBL" id="OAB42590.1"/>
    </source>
</evidence>
<dbReference type="RefSeq" id="WP_068652235.1">
    <property type="nucleotide sequence ID" value="NZ_CP043611.1"/>
</dbReference>
<dbReference type="PANTHER" id="PTHR22931:SF9">
    <property type="entry name" value="PYRUVATE, PHOSPHATE DIKINASE 1, CHLOROPLASTIC"/>
    <property type="match status" value="1"/>
</dbReference>
<reference evidence="1 2" key="1">
    <citation type="submission" date="2016-03" db="EMBL/GenBank/DDBJ databases">
        <title>Draft genome sequence of Paenibacillus antarcticus CECT 5836.</title>
        <authorList>
            <person name="Shin S.-K."/>
            <person name="Yi H."/>
        </authorList>
    </citation>
    <scope>NUCLEOTIDE SEQUENCE [LARGE SCALE GENOMIC DNA]</scope>
    <source>
        <strain evidence="1 2">CECT 5836</strain>
    </source>
</reference>
<accession>A0A168KXH8</accession>
<dbReference type="GO" id="GO:0050242">
    <property type="term" value="F:pyruvate, phosphate dikinase activity"/>
    <property type="evidence" value="ECO:0007669"/>
    <property type="project" value="InterPro"/>
</dbReference>
<dbReference type="PANTHER" id="PTHR22931">
    <property type="entry name" value="PHOSPHOENOLPYRUVATE DIKINASE-RELATED"/>
    <property type="match status" value="1"/>
</dbReference>
<comment type="caution">
    <text evidence="1">The sequence shown here is derived from an EMBL/GenBank/DDBJ whole genome shotgun (WGS) entry which is preliminary data.</text>
</comment>
<name>A0A168KXH8_9BACL</name>
<gene>
    <name evidence="1" type="ORF">PBAT_20050</name>
</gene>
<protein>
    <submittedName>
        <fullName evidence="1">Uncharacterized protein</fullName>
    </submittedName>
</protein>
<keyword evidence="2" id="KW-1185">Reference proteome</keyword>
<dbReference type="InterPro" id="IPR010121">
    <property type="entry name" value="Pyruvate_phosphate_dikinase"/>
</dbReference>
<dbReference type="InterPro" id="IPR015813">
    <property type="entry name" value="Pyrv/PenolPyrv_kinase-like_dom"/>
</dbReference>
<organism evidence="1 2">
    <name type="scientific">Paenibacillus antarcticus</name>
    <dbReference type="NCBI Taxonomy" id="253703"/>
    <lineage>
        <taxon>Bacteria</taxon>
        <taxon>Bacillati</taxon>
        <taxon>Bacillota</taxon>
        <taxon>Bacilli</taxon>
        <taxon>Bacillales</taxon>
        <taxon>Paenibacillaceae</taxon>
        <taxon>Paenibacillus</taxon>
    </lineage>
</organism>
<dbReference type="SUPFAM" id="SSF51621">
    <property type="entry name" value="Phosphoenolpyruvate/pyruvate domain"/>
    <property type="match status" value="1"/>
</dbReference>
<dbReference type="Proteomes" id="UP000077355">
    <property type="component" value="Unassembled WGS sequence"/>
</dbReference>
<sequence>MNRKEDHYSCNGTTGGSSISNVKALFSLSGQEQAVAENEQGWVQDDYLFRSEGDLYRTHADHLAVKASSLSELLSLVELVEIGTISREEALMSIDADCFRKIVGDIEYSHQGYHEMPSPQKLLLWSDQVRNLKVFTGGITPKEVWIGKFMGVSGLGLVRCEELLKMEPLKSIIPTEWMRDEEIAVPMQRRLLCLLQEQWESLLYALQGMPVTISLMRTSDGTTCSYFTDGIQDIQIEALFRAMRACEQQGIDCIVDIVVNHPASAEQFEDGVRFIDQVAEQTLGHLRRSIKYRVGALIPWNIRSSIASDLARVTNLLVVEWDERYGTSLVDSTIIGVYHHIRLIHPRIHIRAVGHLTSEDLPVIYGMGMDQISCDPQEVPVMRIAAAQLELMEQVIGVHL</sequence>
<dbReference type="Gene3D" id="3.20.20.60">
    <property type="entry name" value="Phosphoenolpyruvate-binding domains"/>
    <property type="match status" value="1"/>
</dbReference>
<evidence type="ECO:0000313" key="2">
    <source>
        <dbReference type="Proteomes" id="UP000077355"/>
    </source>
</evidence>
<dbReference type="AlphaFoldDB" id="A0A168KXH8"/>
<proteinExistence type="predicted"/>
<dbReference type="EMBL" id="LVJI01000035">
    <property type="protein sequence ID" value="OAB42590.1"/>
    <property type="molecule type" value="Genomic_DNA"/>
</dbReference>
<dbReference type="InterPro" id="IPR040442">
    <property type="entry name" value="Pyrv_kinase-like_dom_sf"/>
</dbReference>
<dbReference type="OrthoDB" id="2663996at2"/>